<comment type="caution">
    <text evidence="2">The sequence shown here is derived from an EMBL/GenBank/DDBJ whole genome shotgun (WGS) entry which is preliminary data.</text>
</comment>
<keyword evidence="3" id="KW-1185">Reference proteome</keyword>
<dbReference type="SMART" id="SM00530">
    <property type="entry name" value="HTH_XRE"/>
    <property type="match status" value="1"/>
</dbReference>
<evidence type="ECO:0000313" key="3">
    <source>
        <dbReference type="Proteomes" id="UP001183615"/>
    </source>
</evidence>
<gene>
    <name evidence="2" type="ORF">RM779_03685</name>
</gene>
<dbReference type="InterPro" id="IPR001387">
    <property type="entry name" value="Cro/C1-type_HTH"/>
</dbReference>
<evidence type="ECO:0000259" key="1">
    <source>
        <dbReference type="PROSITE" id="PS50943"/>
    </source>
</evidence>
<dbReference type="Pfam" id="PF19054">
    <property type="entry name" value="DUF5753"/>
    <property type="match status" value="1"/>
</dbReference>
<dbReference type="CDD" id="cd00093">
    <property type="entry name" value="HTH_XRE"/>
    <property type="match status" value="1"/>
</dbReference>
<dbReference type="Proteomes" id="UP001183615">
    <property type="component" value="Unassembled WGS sequence"/>
</dbReference>
<dbReference type="InterPro" id="IPR043917">
    <property type="entry name" value="DUF5753"/>
</dbReference>
<dbReference type="PROSITE" id="PS50943">
    <property type="entry name" value="HTH_CROC1"/>
    <property type="match status" value="1"/>
</dbReference>
<dbReference type="InterPro" id="IPR010982">
    <property type="entry name" value="Lambda_DNA-bd_dom_sf"/>
</dbReference>
<protein>
    <submittedName>
        <fullName evidence="2">Helix-turn-helix transcriptional regulator</fullName>
    </submittedName>
</protein>
<reference evidence="3" key="1">
    <citation type="submission" date="2023-07" db="EMBL/GenBank/DDBJ databases">
        <title>30 novel species of actinomycetes from the DSMZ collection.</title>
        <authorList>
            <person name="Nouioui I."/>
        </authorList>
    </citation>
    <scope>NUCLEOTIDE SEQUENCE [LARGE SCALE GENOMIC DNA]</scope>
    <source>
        <strain evidence="3">DSM 41886</strain>
    </source>
</reference>
<name>A0ABU2RY84_9ACTN</name>
<feature type="domain" description="HTH cro/C1-type" evidence="1">
    <location>
        <begin position="25"/>
        <end position="61"/>
    </location>
</feature>
<sequence length="279" mass="30922">MAGEGADKVTPDQQLSACSYFGVEVRAAREGRKLGQRRLAEGTGYSVAYVSKVENGVLMPSERFAERCDVVFGTGGLFARLRRRINETEAPSWAVNYFKLEKKADRILDWSVHCLNGLVQTADYAREIIRAGNPHDANETIERMTKGRTNRPEYAFSRDPQPCFWTVIYEACLRSCVGGPRVMKSQLDHLVELAQRPKIDIQVMPFSTGSAAAHSPAFTLMSFADGSPGALWADGPTGGRLYQNAETVSSVTDMHERLRAHALSPEDSTEFIRTVSKEL</sequence>
<organism evidence="2 3">
    <name type="scientific">Streptomyces johnsoniae</name>
    <dbReference type="NCBI Taxonomy" id="3075532"/>
    <lineage>
        <taxon>Bacteria</taxon>
        <taxon>Bacillati</taxon>
        <taxon>Actinomycetota</taxon>
        <taxon>Actinomycetes</taxon>
        <taxon>Kitasatosporales</taxon>
        <taxon>Streptomycetaceae</taxon>
        <taxon>Streptomyces</taxon>
    </lineage>
</organism>
<proteinExistence type="predicted"/>
<dbReference type="EMBL" id="JAVREV010000002">
    <property type="protein sequence ID" value="MDT0441702.1"/>
    <property type="molecule type" value="Genomic_DNA"/>
</dbReference>
<dbReference type="Pfam" id="PF13560">
    <property type="entry name" value="HTH_31"/>
    <property type="match status" value="1"/>
</dbReference>
<accession>A0ABU2RY84</accession>
<dbReference type="SUPFAM" id="SSF47413">
    <property type="entry name" value="lambda repressor-like DNA-binding domains"/>
    <property type="match status" value="1"/>
</dbReference>
<dbReference type="Gene3D" id="1.10.260.40">
    <property type="entry name" value="lambda repressor-like DNA-binding domains"/>
    <property type="match status" value="1"/>
</dbReference>
<evidence type="ECO:0000313" key="2">
    <source>
        <dbReference type="EMBL" id="MDT0441702.1"/>
    </source>
</evidence>
<dbReference type="RefSeq" id="WP_311615723.1">
    <property type="nucleotide sequence ID" value="NZ_JAVREV010000002.1"/>
</dbReference>